<accession>A0A8H6SIU4</accession>
<dbReference type="OrthoDB" id="3365698at2759"/>
<dbReference type="Proteomes" id="UP000613580">
    <property type="component" value="Unassembled WGS sequence"/>
</dbReference>
<reference evidence="1" key="1">
    <citation type="submission" date="2020-05" db="EMBL/GenBank/DDBJ databases">
        <title>Mycena genomes resolve the evolution of fungal bioluminescence.</title>
        <authorList>
            <person name="Tsai I.J."/>
        </authorList>
    </citation>
    <scope>NUCLEOTIDE SEQUENCE</scope>
    <source>
        <strain evidence="1">110903Hualien_Pintung</strain>
    </source>
</reference>
<keyword evidence="2" id="KW-1185">Reference proteome</keyword>
<sequence length="183" mass="20568">MTAALESSFSTLLNTNYCPNDAEIAEIRSLLESPRIRLRELEDNIRQFQTQRDELVAHIATHEALLSPIRRVPVDILQEIFLACLPEGRNCVMSANDAPLLLGRVCSHWRTLAYQTPALWTRLHIVQPGGLYSPSLEAKYQAISLLRLSAAKDWLERSGQLPLSLSFSAAYGYVLNFAISVWS</sequence>
<name>A0A8H6SIU4_MYCCL</name>
<proteinExistence type="predicted"/>
<evidence type="ECO:0000313" key="1">
    <source>
        <dbReference type="EMBL" id="KAF7299768.1"/>
    </source>
</evidence>
<protein>
    <recommendedName>
        <fullName evidence="3">F-box domain-containing protein</fullName>
    </recommendedName>
</protein>
<dbReference type="AlphaFoldDB" id="A0A8H6SIU4"/>
<organism evidence="1 2">
    <name type="scientific">Mycena chlorophos</name>
    <name type="common">Agaric fungus</name>
    <name type="synonym">Agaricus chlorophos</name>
    <dbReference type="NCBI Taxonomy" id="658473"/>
    <lineage>
        <taxon>Eukaryota</taxon>
        <taxon>Fungi</taxon>
        <taxon>Dikarya</taxon>
        <taxon>Basidiomycota</taxon>
        <taxon>Agaricomycotina</taxon>
        <taxon>Agaricomycetes</taxon>
        <taxon>Agaricomycetidae</taxon>
        <taxon>Agaricales</taxon>
        <taxon>Marasmiineae</taxon>
        <taxon>Mycenaceae</taxon>
        <taxon>Mycena</taxon>
    </lineage>
</organism>
<dbReference type="EMBL" id="JACAZE010000014">
    <property type="protein sequence ID" value="KAF7299768.1"/>
    <property type="molecule type" value="Genomic_DNA"/>
</dbReference>
<evidence type="ECO:0000313" key="2">
    <source>
        <dbReference type="Proteomes" id="UP000613580"/>
    </source>
</evidence>
<evidence type="ECO:0008006" key="3">
    <source>
        <dbReference type="Google" id="ProtNLM"/>
    </source>
</evidence>
<gene>
    <name evidence="1" type="ORF">HMN09_00982700</name>
</gene>
<dbReference type="Gene3D" id="1.20.1280.50">
    <property type="match status" value="1"/>
</dbReference>
<comment type="caution">
    <text evidence="1">The sequence shown here is derived from an EMBL/GenBank/DDBJ whole genome shotgun (WGS) entry which is preliminary data.</text>
</comment>